<gene>
    <name evidence="3" type="ORF">G0P99_21035</name>
</gene>
<name>A0A6B2NXN8_9RHOB</name>
<keyword evidence="2" id="KW-0732">Signal</keyword>
<reference evidence="3" key="1">
    <citation type="submission" date="2020-02" db="EMBL/GenBank/DDBJ databases">
        <title>Delineation of the pyrene-degrading pathway in Roseobacter clade bacteria by genomic analysis.</title>
        <authorList>
            <person name="Zhou H."/>
            <person name="Wang H."/>
        </authorList>
    </citation>
    <scope>NUCLEOTIDE SEQUENCE</scope>
    <source>
        <strain evidence="3">PrR005</strain>
    </source>
</reference>
<evidence type="ECO:0008006" key="4">
    <source>
        <dbReference type="Google" id="ProtNLM"/>
    </source>
</evidence>
<proteinExistence type="predicted"/>
<comment type="caution">
    <text evidence="3">The sequence shown here is derived from an EMBL/GenBank/DDBJ whole genome shotgun (WGS) entry which is preliminary data.</text>
</comment>
<feature type="signal peptide" evidence="2">
    <location>
        <begin position="1"/>
        <end position="22"/>
    </location>
</feature>
<dbReference type="EMBL" id="JAAGOX010000054">
    <property type="protein sequence ID" value="NDW47437.1"/>
    <property type="molecule type" value="Genomic_DNA"/>
</dbReference>
<dbReference type="PROSITE" id="PS51257">
    <property type="entry name" value="PROKAR_LIPOPROTEIN"/>
    <property type="match status" value="1"/>
</dbReference>
<organism evidence="3">
    <name type="scientific">Ruegeria sp. PrR005</name>
    <dbReference type="NCBI Taxonomy" id="2706882"/>
    <lineage>
        <taxon>Bacteria</taxon>
        <taxon>Pseudomonadati</taxon>
        <taxon>Pseudomonadota</taxon>
        <taxon>Alphaproteobacteria</taxon>
        <taxon>Rhodobacterales</taxon>
        <taxon>Roseobacteraceae</taxon>
        <taxon>Ruegeria</taxon>
    </lineage>
</organism>
<accession>A0A6B2NXN8</accession>
<protein>
    <recommendedName>
        <fullName evidence="4">Transferrin-binding protein B C-lobe/N-lobe beta barrel domain-containing protein</fullName>
    </recommendedName>
</protein>
<dbReference type="RefSeq" id="WP_164132446.1">
    <property type="nucleotide sequence ID" value="NZ_JAAGOX010000054.1"/>
</dbReference>
<sequence>MRPYFVALATFVALSACGGSDAVFGTDDGTDTGSGSGSGGGTDTGNPINSDRTVPPGTASPSPAVAIFRSEPTSTDGTYDGNGFARDISYNSANDTFTVDNLGFDGDNTYSRGTAVSSLGPFAVYEADAQYLDSFDGTPINQFTHRAIYGVSTSGNTQFAIVRTGAYAGYGFGGFIYQRDNNVTLPTTGQAEFNGKISGLRDYNGAARLEYTTGDIEIAIDFDDFNDSTGTRGDAVRGVISNRRIYDIDGNEVTSDVLARVNAKNNITLSSIPAATFAVGPGVMDDNGEIIGTLQSYYVDSNGQTQTFEEGNYYAIVSGANVDEIVGVVVLESTKDSIASTVRETSGFIVYN</sequence>
<feature type="region of interest" description="Disordered" evidence="1">
    <location>
        <begin position="28"/>
        <end position="64"/>
    </location>
</feature>
<feature type="chain" id="PRO_5025625997" description="Transferrin-binding protein B C-lobe/N-lobe beta barrel domain-containing protein" evidence="2">
    <location>
        <begin position="23"/>
        <end position="352"/>
    </location>
</feature>
<evidence type="ECO:0000256" key="2">
    <source>
        <dbReference type="SAM" id="SignalP"/>
    </source>
</evidence>
<evidence type="ECO:0000256" key="1">
    <source>
        <dbReference type="SAM" id="MobiDB-lite"/>
    </source>
</evidence>
<evidence type="ECO:0000313" key="3">
    <source>
        <dbReference type="EMBL" id="NDW47437.1"/>
    </source>
</evidence>
<feature type="compositionally biased region" description="Gly residues" evidence="1">
    <location>
        <begin position="32"/>
        <end position="43"/>
    </location>
</feature>
<dbReference type="AlphaFoldDB" id="A0A6B2NXN8"/>